<dbReference type="InterPro" id="IPR052787">
    <property type="entry name" value="MAVS"/>
</dbReference>
<comment type="caution">
    <text evidence="2">The sequence shown here is derived from an EMBL/GenBank/DDBJ whole genome shotgun (WGS) entry which is preliminary data.</text>
</comment>
<dbReference type="PANTHER" id="PTHR21446">
    <property type="entry name" value="DUF3504 DOMAIN-CONTAINING PROTEIN"/>
    <property type="match status" value="1"/>
</dbReference>
<reference evidence="2 3" key="1">
    <citation type="submission" date="2024-02" db="EMBL/GenBank/DDBJ databases">
        <title>Chromosome-scale genome assembly of the rough periwinkle Littorina saxatilis.</title>
        <authorList>
            <person name="De Jode A."/>
            <person name="Faria R."/>
            <person name="Formenti G."/>
            <person name="Sims Y."/>
            <person name="Smith T.P."/>
            <person name="Tracey A."/>
            <person name="Wood J.M.D."/>
            <person name="Zagrodzka Z.B."/>
            <person name="Johannesson K."/>
            <person name="Butlin R.K."/>
            <person name="Leder E.H."/>
        </authorList>
    </citation>
    <scope>NUCLEOTIDE SEQUENCE [LARGE SCALE GENOMIC DNA]</scope>
    <source>
        <strain evidence="2">Snail1</strain>
        <tissue evidence="2">Muscle</tissue>
    </source>
</reference>
<feature type="region of interest" description="Disordered" evidence="1">
    <location>
        <begin position="120"/>
        <end position="150"/>
    </location>
</feature>
<evidence type="ECO:0000313" key="2">
    <source>
        <dbReference type="EMBL" id="KAK7092669.1"/>
    </source>
</evidence>
<evidence type="ECO:0000313" key="3">
    <source>
        <dbReference type="Proteomes" id="UP001374579"/>
    </source>
</evidence>
<name>A0AAN9ATE5_9CAEN</name>
<keyword evidence="3" id="KW-1185">Reference proteome</keyword>
<dbReference type="AlphaFoldDB" id="A0AAN9ATE5"/>
<gene>
    <name evidence="2" type="ORF">V1264_008380</name>
</gene>
<feature type="compositionally biased region" description="Polar residues" evidence="1">
    <location>
        <begin position="121"/>
        <end position="136"/>
    </location>
</feature>
<proteinExistence type="predicted"/>
<organism evidence="2 3">
    <name type="scientific">Littorina saxatilis</name>
    <dbReference type="NCBI Taxonomy" id="31220"/>
    <lineage>
        <taxon>Eukaryota</taxon>
        <taxon>Metazoa</taxon>
        <taxon>Spiralia</taxon>
        <taxon>Lophotrochozoa</taxon>
        <taxon>Mollusca</taxon>
        <taxon>Gastropoda</taxon>
        <taxon>Caenogastropoda</taxon>
        <taxon>Littorinimorpha</taxon>
        <taxon>Littorinoidea</taxon>
        <taxon>Littorinidae</taxon>
        <taxon>Littorina</taxon>
    </lineage>
</organism>
<protein>
    <submittedName>
        <fullName evidence="2">Uncharacterized protein</fullName>
    </submittedName>
</protein>
<sequence length="150" mass="16975">MAKRFAIYTEDEIAKKRSNLTPVTTKRCTDSSVRIFRHYLKEKGKGEDFEAMSKNELNSTLGSFYLEARSESGDLYKRKTLEGIRYGLNRHLSRHRTTTTSILFGILIFPSLTKCSRRLSKNSSNKAKGTSPTTNPWPKPTGKNCTTACT</sequence>
<accession>A0AAN9ATE5</accession>
<evidence type="ECO:0000256" key="1">
    <source>
        <dbReference type="SAM" id="MobiDB-lite"/>
    </source>
</evidence>
<dbReference type="PANTHER" id="PTHR21446:SF12">
    <property type="entry name" value="POTASSIUM CHANNEL TETRAMERIZATION DOMAIN CONTAINING 1"/>
    <property type="match status" value="1"/>
</dbReference>
<dbReference type="Proteomes" id="UP001374579">
    <property type="component" value="Unassembled WGS sequence"/>
</dbReference>
<dbReference type="EMBL" id="JBAMIC010000021">
    <property type="protein sequence ID" value="KAK7092669.1"/>
    <property type="molecule type" value="Genomic_DNA"/>
</dbReference>